<sequence>MQVLELCDHPTFLDNMDTHDLFRFCQAQRPFLLLDLTKINCRCCDWEVAATMTAFRKEASNLINQPIFVTIWSEF</sequence>
<protein>
    <submittedName>
        <fullName evidence="1">Uncharacterized protein</fullName>
    </submittedName>
</protein>
<dbReference type="EMBL" id="JAYWIO010000002">
    <property type="protein sequence ID" value="KAK7283582.1"/>
    <property type="molecule type" value="Genomic_DNA"/>
</dbReference>
<dbReference type="AlphaFoldDB" id="A0AAN9INZ4"/>
<keyword evidence="2" id="KW-1185">Reference proteome</keyword>
<proteinExistence type="predicted"/>
<gene>
    <name evidence="1" type="ORF">RIF29_13188</name>
</gene>
<comment type="caution">
    <text evidence="1">The sequence shown here is derived from an EMBL/GenBank/DDBJ whole genome shotgun (WGS) entry which is preliminary data.</text>
</comment>
<reference evidence="1 2" key="1">
    <citation type="submission" date="2024-01" db="EMBL/GenBank/DDBJ databases">
        <title>The genomes of 5 underutilized Papilionoideae crops provide insights into root nodulation and disease resistanc.</title>
        <authorList>
            <person name="Yuan L."/>
        </authorList>
    </citation>
    <scope>NUCLEOTIDE SEQUENCE [LARGE SCALE GENOMIC DNA]</scope>
    <source>
        <strain evidence="1">ZHUSHIDOU_FW_LH</strain>
        <tissue evidence="1">Leaf</tissue>
    </source>
</reference>
<evidence type="ECO:0000313" key="1">
    <source>
        <dbReference type="EMBL" id="KAK7283582.1"/>
    </source>
</evidence>
<accession>A0AAN9INZ4</accession>
<name>A0AAN9INZ4_CROPI</name>
<evidence type="ECO:0000313" key="2">
    <source>
        <dbReference type="Proteomes" id="UP001372338"/>
    </source>
</evidence>
<organism evidence="1 2">
    <name type="scientific">Crotalaria pallida</name>
    <name type="common">Smooth rattlebox</name>
    <name type="synonym">Crotalaria striata</name>
    <dbReference type="NCBI Taxonomy" id="3830"/>
    <lineage>
        <taxon>Eukaryota</taxon>
        <taxon>Viridiplantae</taxon>
        <taxon>Streptophyta</taxon>
        <taxon>Embryophyta</taxon>
        <taxon>Tracheophyta</taxon>
        <taxon>Spermatophyta</taxon>
        <taxon>Magnoliopsida</taxon>
        <taxon>eudicotyledons</taxon>
        <taxon>Gunneridae</taxon>
        <taxon>Pentapetalae</taxon>
        <taxon>rosids</taxon>
        <taxon>fabids</taxon>
        <taxon>Fabales</taxon>
        <taxon>Fabaceae</taxon>
        <taxon>Papilionoideae</taxon>
        <taxon>50 kb inversion clade</taxon>
        <taxon>genistoids sensu lato</taxon>
        <taxon>core genistoids</taxon>
        <taxon>Crotalarieae</taxon>
        <taxon>Crotalaria</taxon>
    </lineage>
</organism>
<dbReference type="Proteomes" id="UP001372338">
    <property type="component" value="Unassembled WGS sequence"/>
</dbReference>